<evidence type="ECO:0000313" key="8">
    <source>
        <dbReference type="EMBL" id="MBC8581010.1"/>
    </source>
</evidence>
<proteinExistence type="predicted"/>
<reference evidence="8" key="1">
    <citation type="submission" date="2020-08" db="EMBL/GenBank/DDBJ databases">
        <title>Genome public.</title>
        <authorList>
            <person name="Liu C."/>
            <person name="Sun Q."/>
        </authorList>
    </citation>
    <scope>NUCLEOTIDE SEQUENCE</scope>
    <source>
        <strain evidence="8">NSJ-12</strain>
    </source>
</reference>
<keyword evidence="3" id="KW-0805">Transcription regulation</keyword>
<accession>A0A926EM67</accession>
<evidence type="ECO:0000313" key="9">
    <source>
        <dbReference type="Proteomes" id="UP000655830"/>
    </source>
</evidence>
<comment type="function">
    <text evidence="6">Repressor of the lactose catabolism operon. Galactose-6-phosphate is the inducer.</text>
</comment>
<name>A0A926EM67_9FIRM</name>
<dbReference type="GO" id="GO:0003677">
    <property type="term" value="F:DNA binding"/>
    <property type="evidence" value="ECO:0007669"/>
    <property type="project" value="UniProtKB-KW"/>
</dbReference>
<keyword evidence="5" id="KW-0804">Transcription</keyword>
<sequence length="252" mass="28632">MNTRQEHILEILKQKKAIAIADLSNLLAYSHSTIRRDLITLEEMGLVQREKGFVRLLMTNSKEKHFKLRNKEHIPQKLTICHLAKDFLTDGMSLFLDSSSTVLQLCPMLAHYKNLTIVTNGIETAYALMQNTTAELFITGGYSREGSSGIVGESALEYIKQFNLDLCILSCSGLDEKGFYEPSMQQALVKKQMLENAKLSLMLCDNSKIYTNYKFYLSAYQNIDYLITDKVLPHSLMEIASRANCEVIYPLP</sequence>
<dbReference type="Pfam" id="PF08220">
    <property type="entry name" value="HTH_DeoR"/>
    <property type="match status" value="1"/>
</dbReference>
<dbReference type="PANTHER" id="PTHR30363">
    <property type="entry name" value="HTH-TYPE TRANSCRIPTIONAL REGULATOR SRLR-RELATED"/>
    <property type="match status" value="1"/>
</dbReference>
<keyword evidence="2" id="KW-0678">Repressor</keyword>
<evidence type="ECO:0000256" key="1">
    <source>
        <dbReference type="ARBA" id="ARBA00021390"/>
    </source>
</evidence>
<dbReference type="PROSITE" id="PS00894">
    <property type="entry name" value="HTH_DEOR_1"/>
    <property type="match status" value="1"/>
</dbReference>
<evidence type="ECO:0000256" key="3">
    <source>
        <dbReference type="ARBA" id="ARBA00023015"/>
    </source>
</evidence>
<protein>
    <recommendedName>
        <fullName evidence="1">Lactose phosphotransferase system repressor</fullName>
    </recommendedName>
</protein>
<evidence type="ECO:0000259" key="7">
    <source>
        <dbReference type="PROSITE" id="PS51000"/>
    </source>
</evidence>
<dbReference type="RefSeq" id="WP_177670928.1">
    <property type="nucleotide sequence ID" value="NZ_JACRSY010000034.1"/>
</dbReference>
<keyword evidence="4" id="KW-0238">DNA-binding</keyword>
<dbReference type="Pfam" id="PF00455">
    <property type="entry name" value="DeoRC"/>
    <property type="match status" value="1"/>
</dbReference>
<evidence type="ECO:0000256" key="4">
    <source>
        <dbReference type="ARBA" id="ARBA00023125"/>
    </source>
</evidence>
<dbReference type="Proteomes" id="UP000655830">
    <property type="component" value="Unassembled WGS sequence"/>
</dbReference>
<dbReference type="SUPFAM" id="SSF100950">
    <property type="entry name" value="NagB/RpiA/CoA transferase-like"/>
    <property type="match status" value="1"/>
</dbReference>
<comment type="caution">
    <text evidence="8">The sequence shown here is derived from an EMBL/GenBank/DDBJ whole genome shotgun (WGS) entry which is preliminary data.</text>
</comment>
<feature type="domain" description="HTH deoR-type" evidence="7">
    <location>
        <begin position="1"/>
        <end position="56"/>
    </location>
</feature>
<dbReference type="PROSITE" id="PS51000">
    <property type="entry name" value="HTH_DEOR_2"/>
    <property type="match status" value="1"/>
</dbReference>
<dbReference type="SMART" id="SM01134">
    <property type="entry name" value="DeoRC"/>
    <property type="match status" value="1"/>
</dbReference>
<gene>
    <name evidence="8" type="ORF">H8718_15955</name>
</gene>
<organism evidence="8 9">
    <name type="scientific">Zhenhengia yiwuensis</name>
    <dbReference type="NCBI Taxonomy" id="2763666"/>
    <lineage>
        <taxon>Bacteria</taxon>
        <taxon>Bacillati</taxon>
        <taxon>Bacillota</taxon>
        <taxon>Clostridia</taxon>
        <taxon>Lachnospirales</taxon>
        <taxon>Lachnospiraceae</taxon>
        <taxon>Zhenhengia</taxon>
    </lineage>
</organism>
<dbReference type="InterPro" id="IPR036390">
    <property type="entry name" value="WH_DNA-bd_sf"/>
</dbReference>
<dbReference type="PANTHER" id="PTHR30363:SF4">
    <property type="entry name" value="GLYCEROL-3-PHOSPHATE REGULON REPRESSOR"/>
    <property type="match status" value="1"/>
</dbReference>
<dbReference type="SMART" id="SM00420">
    <property type="entry name" value="HTH_DEOR"/>
    <property type="match status" value="1"/>
</dbReference>
<evidence type="ECO:0000256" key="6">
    <source>
        <dbReference type="ARBA" id="ARBA00024937"/>
    </source>
</evidence>
<dbReference type="InterPro" id="IPR050313">
    <property type="entry name" value="Carb_Metab_HTH_regulators"/>
</dbReference>
<evidence type="ECO:0000256" key="2">
    <source>
        <dbReference type="ARBA" id="ARBA00022491"/>
    </source>
</evidence>
<dbReference type="InterPro" id="IPR036388">
    <property type="entry name" value="WH-like_DNA-bd_sf"/>
</dbReference>
<dbReference type="InterPro" id="IPR001034">
    <property type="entry name" value="DeoR_HTH"/>
</dbReference>
<dbReference type="SUPFAM" id="SSF46785">
    <property type="entry name" value="Winged helix' DNA-binding domain"/>
    <property type="match status" value="1"/>
</dbReference>
<dbReference type="AlphaFoldDB" id="A0A926EM67"/>
<dbReference type="InterPro" id="IPR018356">
    <property type="entry name" value="Tscrpt_reg_HTH_DeoR_CS"/>
</dbReference>
<dbReference type="Gene3D" id="1.10.10.10">
    <property type="entry name" value="Winged helix-like DNA-binding domain superfamily/Winged helix DNA-binding domain"/>
    <property type="match status" value="1"/>
</dbReference>
<dbReference type="Gene3D" id="3.40.50.1360">
    <property type="match status" value="1"/>
</dbReference>
<dbReference type="InterPro" id="IPR037171">
    <property type="entry name" value="NagB/RpiA_transferase-like"/>
</dbReference>
<evidence type="ECO:0000256" key="5">
    <source>
        <dbReference type="ARBA" id="ARBA00023163"/>
    </source>
</evidence>
<dbReference type="GO" id="GO:0003700">
    <property type="term" value="F:DNA-binding transcription factor activity"/>
    <property type="evidence" value="ECO:0007669"/>
    <property type="project" value="InterPro"/>
</dbReference>
<dbReference type="InterPro" id="IPR014036">
    <property type="entry name" value="DeoR-like_C"/>
</dbReference>
<dbReference type="EMBL" id="JACRSY010000034">
    <property type="protein sequence ID" value="MBC8581010.1"/>
    <property type="molecule type" value="Genomic_DNA"/>
</dbReference>
<keyword evidence="9" id="KW-1185">Reference proteome</keyword>